<dbReference type="Proteomes" id="UP000194040">
    <property type="component" value="Unassembled WGS sequence"/>
</dbReference>
<accession>A0ABX3XD24</accession>
<dbReference type="RefSeq" id="WP_094101898.1">
    <property type="nucleotide sequence ID" value="NZ_LUTQ01000051.1"/>
</dbReference>
<sequence length="261" mass="29596">MNKSPLVSIIIPAKEPRYFELALLSATLQDYDNVEIIVHDASADTLIESAVCKATDASRHTIRYFRSKSPDVSACDLCVESLKLAEGKYINFLNDSDVLREDHVRLLTAVLEEDDRVVFSSSRRRRIDGEGQILNDIAETAYPFSGNVQIRGQNVIHYLTRYAANFIGELSCVLLRQEMLSPKTMFTLNGVKLDYTAPLAFYLSLLRDGDFAMLSEPLTDRRVPAERWMVRSAVRSSKSRRCIFARSRIRFSSRLTSKTLS</sequence>
<dbReference type="Gene3D" id="3.90.550.10">
    <property type="entry name" value="Spore Coat Polysaccharide Biosynthesis Protein SpsA, Chain A"/>
    <property type="match status" value="1"/>
</dbReference>
<name>A0ABX3XD24_9GAMM</name>
<proteinExistence type="predicted"/>
<feature type="domain" description="Glycosyltransferase 2-like" evidence="1">
    <location>
        <begin position="8"/>
        <end position="158"/>
    </location>
</feature>
<dbReference type="CDD" id="cd00761">
    <property type="entry name" value="Glyco_tranf_GTA_type"/>
    <property type="match status" value="1"/>
</dbReference>
<keyword evidence="3" id="KW-1185">Reference proteome</keyword>
<dbReference type="Pfam" id="PF00535">
    <property type="entry name" value="Glycos_transf_2"/>
    <property type="match status" value="1"/>
</dbReference>
<organism evidence="2 3">
    <name type="scientific">Lonsdalea iberica</name>
    <dbReference type="NCBI Taxonomy" id="1082703"/>
    <lineage>
        <taxon>Bacteria</taxon>
        <taxon>Pseudomonadati</taxon>
        <taxon>Pseudomonadota</taxon>
        <taxon>Gammaproteobacteria</taxon>
        <taxon>Enterobacterales</taxon>
        <taxon>Pectobacteriaceae</taxon>
        <taxon>Lonsdalea</taxon>
    </lineage>
</organism>
<dbReference type="InterPro" id="IPR001173">
    <property type="entry name" value="Glyco_trans_2-like"/>
</dbReference>
<reference evidence="2 3" key="1">
    <citation type="submission" date="2016-02" db="EMBL/GenBank/DDBJ databases">
        <title>Species-wide whole genome sequencing reveals diversity, host range in Lonsdalea quercina.</title>
        <authorList>
            <person name="Li Y."/>
        </authorList>
    </citation>
    <scope>NUCLEOTIDE SEQUENCE [LARGE SCALE GENOMIC DNA]</scope>
    <source>
        <strain evidence="2 3">LMG 26265</strain>
    </source>
</reference>
<gene>
    <name evidence="2" type="ORF">AU512_13920</name>
</gene>
<evidence type="ECO:0000259" key="1">
    <source>
        <dbReference type="Pfam" id="PF00535"/>
    </source>
</evidence>
<dbReference type="EMBL" id="LUTQ01000051">
    <property type="protein sequence ID" value="OSN08128.1"/>
    <property type="molecule type" value="Genomic_DNA"/>
</dbReference>
<evidence type="ECO:0000313" key="2">
    <source>
        <dbReference type="EMBL" id="OSN08128.1"/>
    </source>
</evidence>
<dbReference type="InterPro" id="IPR029044">
    <property type="entry name" value="Nucleotide-diphossugar_trans"/>
</dbReference>
<evidence type="ECO:0000313" key="3">
    <source>
        <dbReference type="Proteomes" id="UP000194040"/>
    </source>
</evidence>
<dbReference type="SUPFAM" id="SSF53448">
    <property type="entry name" value="Nucleotide-diphospho-sugar transferases"/>
    <property type="match status" value="1"/>
</dbReference>
<dbReference type="PANTHER" id="PTHR22916">
    <property type="entry name" value="GLYCOSYLTRANSFERASE"/>
    <property type="match status" value="1"/>
</dbReference>
<dbReference type="PANTHER" id="PTHR22916:SF3">
    <property type="entry name" value="UDP-GLCNAC:BETAGAL BETA-1,3-N-ACETYLGLUCOSAMINYLTRANSFERASE-LIKE PROTEIN 1"/>
    <property type="match status" value="1"/>
</dbReference>
<protein>
    <recommendedName>
        <fullName evidence="1">Glycosyltransferase 2-like domain-containing protein</fullName>
    </recommendedName>
</protein>
<comment type="caution">
    <text evidence="2">The sequence shown here is derived from an EMBL/GenBank/DDBJ whole genome shotgun (WGS) entry which is preliminary data.</text>
</comment>